<protein>
    <submittedName>
        <fullName evidence="2">VOC family protein</fullName>
    </submittedName>
</protein>
<dbReference type="RefSeq" id="WP_314012689.1">
    <property type="nucleotide sequence ID" value="NZ_JAVTTP010000001.1"/>
</dbReference>
<dbReference type="PROSITE" id="PS51819">
    <property type="entry name" value="VOC"/>
    <property type="match status" value="1"/>
</dbReference>
<dbReference type="PANTHER" id="PTHR33993:SF2">
    <property type="entry name" value="VOC DOMAIN-CONTAINING PROTEIN"/>
    <property type="match status" value="1"/>
</dbReference>
<gene>
    <name evidence="2" type="ORF">RQM65_03160</name>
</gene>
<keyword evidence="3" id="KW-1185">Reference proteome</keyword>
<sequence length="129" mass="14432">MKPKNPAVWFEIYVDDLKRAQDFYEEVLNLKLNELPTPKDVQGEMKMMAFPMDMNGEGASGTLVKMKGFDAGNNSTIVYFQSEDCAIEERKISSAGGKVFKSKQSLGEYGFMILAIDTEGNMFGVHSQK</sequence>
<dbReference type="Pfam" id="PF22677">
    <property type="entry name" value="Ble-like_N"/>
    <property type="match status" value="1"/>
</dbReference>
<dbReference type="InterPro" id="IPR053863">
    <property type="entry name" value="Glyoxy/Ble-like_N"/>
</dbReference>
<dbReference type="PANTHER" id="PTHR33993">
    <property type="entry name" value="GLYOXALASE-RELATED"/>
    <property type="match status" value="1"/>
</dbReference>
<evidence type="ECO:0000259" key="1">
    <source>
        <dbReference type="PROSITE" id="PS51819"/>
    </source>
</evidence>
<proteinExistence type="predicted"/>
<dbReference type="Gene3D" id="3.10.180.10">
    <property type="entry name" value="2,3-Dihydroxybiphenyl 1,2-Dioxygenase, domain 1"/>
    <property type="match status" value="1"/>
</dbReference>
<dbReference type="CDD" id="cd07247">
    <property type="entry name" value="SgaA_N_like"/>
    <property type="match status" value="1"/>
</dbReference>
<dbReference type="EMBL" id="JAVTTP010000001">
    <property type="protein sequence ID" value="MDT7827664.1"/>
    <property type="molecule type" value="Genomic_DNA"/>
</dbReference>
<comment type="caution">
    <text evidence="2">The sequence shown here is derived from an EMBL/GenBank/DDBJ whole genome shotgun (WGS) entry which is preliminary data.</text>
</comment>
<reference evidence="2 3" key="1">
    <citation type="submission" date="2023-09" db="EMBL/GenBank/DDBJ databases">
        <title>Novel taxa isolated from Blanes Bay.</title>
        <authorList>
            <person name="Rey-Velasco X."/>
            <person name="Lucena T."/>
        </authorList>
    </citation>
    <scope>NUCLEOTIDE SEQUENCE [LARGE SCALE GENOMIC DNA]</scope>
    <source>
        <strain evidence="2 3">S334</strain>
    </source>
</reference>
<evidence type="ECO:0000313" key="3">
    <source>
        <dbReference type="Proteomes" id="UP001250656"/>
    </source>
</evidence>
<accession>A0ABU3L390</accession>
<name>A0ABU3L390_9FLAO</name>
<evidence type="ECO:0000313" key="2">
    <source>
        <dbReference type="EMBL" id="MDT7827664.1"/>
    </source>
</evidence>
<feature type="domain" description="VOC" evidence="1">
    <location>
        <begin position="6"/>
        <end position="128"/>
    </location>
</feature>
<dbReference type="InterPro" id="IPR029068">
    <property type="entry name" value="Glyas_Bleomycin-R_OHBP_Dase"/>
</dbReference>
<dbReference type="InterPro" id="IPR052164">
    <property type="entry name" value="Anthracycline_SecMetBiosynth"/>
</dbReference>
<dbReference type="InterPro" id="IPR037523">
    <property type="entry name" value="VOC_core"/>
</dbReference>
<organism evidence="2 3">
    <name type="scientific">Pricia mediterranea</name>
    <dbReference type="NCBI Taxonomy" id="3076079"/>
    <lineage>
        <taxon>Bacteria</taxon>
        <taxon>Pseudomonadati</taxon>
        <taxon>Bacteroidota</taxon>
        <taxon>Flavobacteriia</taxon>
        <taxon>Flavobacteriales</taxon>
        <taxon>Flavobacteriaceae</taxon>
        <taxon>Pricia</taxon>
    </lineage>
</organism>
<dbReference type="SUPFAM" id="SSF54593">
    <property type="entry name" value="Glyoxalase/Bleomycin resistance protein/Dihydroxybiphenyl dioxygenase"/>
    <property type="match status" value="1"/>
</dbReference>
<dbReference type="Proteomes" id="UP001250656">
    <property type="component" value="Unassembled WGS sequence"/>
</dbReference>